<dbReference type="SUPFAM" id="SSF158472">
    <property type="entry name" value="HAMP domain-like"/>
    <property type="match status" value="1"/>
</dbReference>
<dbReference type="RefSeq" id="WP_379508826.1">
    <property type="nucleotide sequence ID" value="NZ_JBHRTQ010000004.1"/>
</dbReference>
<evidence type="ECO:0000313" key="10">
    <source>
        <dbReference type="Proteomes" id="UP001595604"/>
    </source>
</evidence>
<sequence length="619" mass="65342">MPASLRIRTIVAVGVFALGALVALALALGVFGLKRASDSFDYVDQNSVPSLSHLGEMSAAIEQSRVRTARRLIEQDLADMDVARTDLADGIADVDKRLHDYDQLISDDRERAQLQQIKANWEGIRAVIVPLTTSNRVWSAAEAMTLFNDQIKAPGKVLHDELAKALDYNEQLAHDRNRDTAESLAVLERTALVLGLVAAVLVGGVFVVFRRRLTLPLSTLCATMDRMATGEIDIAVPGIDRQDELGEIARALAGIKTSITERTRREAEAGMAAQKAVTGALGQALGALKSGDLTHRVNQPFPPEYEGLRADFNEAIGARASQVGEVASASGTVGTGAVQIASASEDLARRTERQAAALEETATTVNQLKASVAGTRSATVTATGTAQETRKEAIDSGVLMQDAVNAMEGIAQSSEKMRSIIQIIDGISFQTNLLALNAGVEAARAGEAGRGFAVVANEVRSLAERAAGAAREISELIADSGREVEQGVSVVGRTRDSLDRIVARAGDLATMIEGIAVTSEEQASAIEQAASAVSEIDRTTQQNAALAEETTAASQSLAREAERLSQVVREFTLDAAAGTRASRTPRPAPAPAPGRRAPVAVPAPTQGNAALAMDDWSEF</sequence>
<feature type="region of interest" description="Disordered" evidence="5">
    <location>
        <begin position="575"/>
        <end position="619"/>
    </location>
</feature>
<dbReference type="Proteomes" id="UP001595604">
    <property type="component" value="Unassembled WGS sequence"/>
</dbReference>
<gene>
    <name evidence="9" type="ORF">ACFOD9_04165</name>
</gene>
<dbReference type="CDD" id="cd06225">
    <property type="entry name" value="HAMP"/>
    <property type="match status" value="1"/>
</dbReference>
<dbReference type="InterPro" id="IPR003660">
    <property type="entry name" value="HAMP_dom"/>
</dbReference>
<proteinExistence type="inferred from homology"/>
<dbReference type="PANTHER" id="PTHR43531">
    <property type="entry name" value="PROTEIN ICFG"/>
    <property type="match status" value="1"/>
</dbReference>
<keyword evidence="3" id="KW-0807">Transducer</keyword>
<dbReference type="Pfam" id="PF00015">
    <property type="entry name" value="MCPsignal"/>
    <property type="match status" value="1"/>
</dbReference>
<feature type="domain" description="HAMP" evidence="8">
    <location>
        <begin position="211"/>
        <end position="264"/>
    </location>
</feature>
<feature type="compositionally biased region" description="Low complexity" evidence="5">
    <location>
        <begin position="575"/>
        <end position="585"/>
    </location>
</feature>
<evidence type="ECO:0000256" key="1">
    <source>
        <dbReference type="ARBA" id="ARBA00022500"/>
    </source>
</evidence>
<evidence type="ECO:0000256" key="4">
    <source>
        <dbReference type="SAM" id="Coils"/>
    </source>
</evidence>
<name>A0ABV7IQC8_9SPHN</name>
<dbReference type="SMART" id="SM00304">
    <property type="entry name" value="HAMP"/>
    <property type="match status" value="2"/>
</dbReference>
<keyword evidence="4" id="KW-0175">Coiled coil</keyword>
<organism evidence="9 10">
    <name type="scientific">Novosphingobium bradum</name>
    <dbReference type="NCBI Taxonomy" id="1737444"/>
    <lineage>
        <taxon>Bacteria</taxon>
        <taxon>Pseudomonadati</taxon>
        <taxon>Pseudomonadota</taxon>
        <taxon>Alphaproteobacteria</taxon>
        <taxon>Sphingomonadales</taxon>
        <taxon>Sphingomonadaceae</taxon>
        <taxon>Novosphingobium</taxon>
    </lineage>
</organism>
<comment type="similarity">
    <text evidence="2">Belongs to the methyl-accepting chemotaxis (MCP) protein family.</text>
</comment>
<dbReference type="Gene3D" id="1.10.287.950">
    <property type="entry name" value="Methyl-accepting chemotaxis protein"/>
    <property type="match status" value="1"/>
</dbReference>
<dbReference type="InterPro" id="IPR004089">
    <property type="entry name" value="MCPsignal_dom"/>
</dbReference>
<feature type="coiled-coil region" evidence="4">
    <location>
        <begin position="341"/>
        <end position="368"/>
    </location>
</feature>
<evidence type="ECO:0000313" key="9">
    <source>
        <dbReference type="EMBL" id="MFC3173441.1"/>
    </source>
</evidence>
<feature type="domain" description="Methyl-accepting transducer" evidence="7">
    <location>
        <begin position="329"/>
        <end position="558"/>
    </location>
</feature>
<dbReference type="PROSITE" id="PS50111">
    <property type="entry name" value="CHEMOTAXIS_TRANSDUC_2"/>
    <property type="match status" value="1"/>
</dbReference>
<feature type="compositionally biased region" description="Low complexity" evidence="5">
    <location>
        <begin position="593"/>
        <end position="604"/>
    </location>
</feature>
<accession>A0ABV7IQC8</accession>
<comment type="caution">
    <text evidence="9">The sequence shown here is derived from an EMBL/GenBank/DDBJ whole genome shotgun (WGS) entry which is preliminary data.</text>
</comment>
<keyword evidence="6" id="KW-1133">Transmembrane helix</keyword>
<dbReference type="Pfam" id="PF12729">
    <property type="entry name" value="4HB_MCP_1"/>
    <property type="match status" value="1"/>
</dbReference>
<evidence type="ECO:0000256" key="3">
    <source>
        <dbReference type="PROSITE-ProRule" id="PRU00284"/>
    </source>
</evidence>
<evidence type="ECO:0000256" key="6">
    <source>
        <dbReference type="SAM" id="Phobius"/>
    </source>
</evidence>
<evidence type="ECO:0000256" key="2">
    <source>
        <dbReference type="ARBA" id="ARBA00029447"/>
    </source>
</evidence>
<dbReference type="SMART" id="SM00283">
    <property type="entry name" value="MA"/>
    <property type="match status" value="1"/>
</dbReference>
<evidence type="ECO:0000259" key="7">
    <source>
        <dbReference type="PROSITE" id="PS50111"/>
    </source>
</evidence>
<keyword evidence="6" id="KW-0472">Membrane</keyword>
<keyword evidence="6" id="KW-0812">Transmembrane</keyword>
<keyword evidence="10" id="KW-1185">Reference proteome</keyword>
<dbReference type="PROSITE" id="PS50885">
    <property type="entry name" value="HAMP"/>
    <property type="match status" value="2"/>
</dbReference>
<protein>
    <submittedName>
        <fullName evidence="9">Methyl-accepting chemotaxis protein</fullName>
    </submittedName>
</protein>
<dbReference type="SUPFAM" id="SSF58104">
    <property type="entry name" value="Methyl-accepting chemotaxis protein (MCP) signaling domain"/>
    <property type="match status" value="1"/>
</dbReference>
<reference evidence="10" key="1">
    <citation type="journal article" date="2019" name="Int. J. Syst. Evol. Microbiol.">
        <title>The Global Catalogue of Microorganisms (GCM) 10K type strain sequencing project: providing services to taxonomists for standard genome sequencing and annotation.</title>
        <authorList>
            <consortium name="The Broad Institute Genomics Platform"/>
            <consortium name="The Broad Institute Genome Sequencing Center for Infectious Disease"/>
            <person name="Wu L."/>
            <person name="Ma J."/>
        </authorList>
    </citation>
    <scope>NUCLEOTIDE SEQUENCE [LARGE SCALE GENOMIC DNA]</scope>
    <source>
        <strain evidence="10">KCTC 42984</strain>
    </source>
</reference>
<evidence type="ECO:0000259" key="8">
    <source>
        <dbReference type="PROSITE" id="PS50885"/>
    </source>
</evidence>
<feature type="transmembrane region" description="Helical" evidence="6">
    <location>
        <begin position="191"/>
        <end position="209"/>
    </location>
</feature>
<dbReference type="InterPro" id="IPR051310">
    <property type="entry name" value="MCP_chemotaxis"/>
</dbReference>
<dbReference type="InterPro" id="IPR024478">
    <property type="entry name" value="HlyB_4HB_MCP"/>
</dbReference>
<dbReference type="EMBL" id="JBHRTQ010000004">
    <property type="protein sequence ID" value="MFC3173441.1"/>
    <property type="molecule type" value="Genomic_DNA"/>
</dbReference>
<evidence type="ECO:0000256" key="5">
    <source>
        <dbReference type="SAM" id="MobiDB-lite"/>
    </source>
</evidence>
<dbReference type="Pfam" id="PF00672">
    <property type="entry name" value="HAMP"/>
    <property type="match status" value="1"/>
</dbReference>
<dbReference type="Gene3D" id="6.10.340.10">
    <property type="match status" value="1"/>
</dbReference>
<dbReference type="PANTHER" id="PTHR43531:SF11">
    <property type="entry name" value="METHYL-ACCEPTING CHEMOTAXIS PROTEIN 3"/>
    <property type="match status" value="1"/>
</dbReference>
<keyword evidence="1" id="KW-0145">Chemotaxis</keyword>
<feature type="domain" description="HAMP" evidence="8">
    <location>
        <begin position="280"/>
        <end position="324"/>
    </location>
</feature>